<proteinExistence type="predicted"/>
<dbReference type="EMBL" id="ABXH02000051">
    <property type="protein sequence ID" value="EEP43605.1"/>
    <property type="molecule type" value="Genomic_DNA"/>
</dbReference>
<dbReference type="Proteomes" id="UP000003295">
    <property type="component" value="Unassembled WGS sequence"/>
</dbReference>
<sequence>MLMQGVPLAMSGTPCSLLKGSSAAVFGDLEGRRKNDKRSTCDFVGT</sequence>
<gene>
    <name evidence="1" type="ORF">COLINT_03713</name>
</gene>
<protein>
    <submittedName>
        <fullName evidence="1">Uncharacterized protein</fullName>
    </submittedName>
</protein>
<dbReference type="AlphaFoldDB" id="C4FC93"/>
<dbReference type="HOGENOM" id="CLU_3182459_0_0_11"/>
<evidence type="ECO:0000313" key="1">
    <source>
        <dbReference type="EMBL" id="EEP43605.1"/>
    </source>
</evidence>
<name>C4FC93_9ACTN</name>
<organism evidence="1 2">
    <name type="scientific">Collinsella intestinalis DSM 13280</name>
    <dbReference type="NCBI Taxonomy" id="521003"/>
    <lineage>
        <taxon>Bacteria</taxon>
        <taxon>Bacillati</taxon>
        <taxon>Actinomycetota</taxon>
        <taxon>Coriobacteriia</taxon>
        <taxon>Coriobacteriales</taxon>
        <taxon>Coriobacteriaceae</taxon>
        <taxon>Collinsella</taxon>
    </lineage>
</organism>
<reference evidence="1 2" key="1">
    <citation type="submission" date="2009-04" db="EMBL/GenBank/DDBJ databases">
        <authorList>
            <person name="Weinstock G."/>
            <person name="Sodergren E."/>
            <person name="Clifton S."/>
            <person name="Fulton L."/>
            <person name="Fulton B."/>
            <person name="Courtney L."/>
            <person name="Fronick C."/>
            <person name="Harrison M."/>
            <person name="Strong C."/>
            <person name="Farmer C."/>
            <person name="Delahaunty K."/>
            <person name="Markovic C."/>
            <person name="Hall O."/>
            <person name="Minx P."/>
            <person name="Tomlinson C."/>
            <person name="Mitreva M."/>
            <person name="Nelson J."/>
            <person name="Hou S."/>
            <person name="Wollam A."/>
            <person name="Pepin K.H."/>
            <person name="Johnson M."/>
            <person name="Bhonagiri V."/>
            <person name="Nash W.E."/>
            <person name="Warren W."/>
            <person name="Chinwalla A."/>
            <person name="Mardis E.R."/>
            <person name="Wilson R.K."/>
        </authorList>
    </citation>
    <scope>NUCLEOTIDE SEQUENCE [LARGE SCALE GENOMIC DNA]</scope>
    <source>
        <strain evidence="1 2">DSM 13280</strain>
    </source>
</reference>
<comment type="caution">
    <text evidence="1">The sequence shown here is derived from an EMBL/GenBank/DDBJ whole genome shotgun (WGS) entry which is preliminary data.</text>
</comment>
<evidence type="ECO:0000313" key="2">
    <source>
        <dbReference type="Proteomes" id="UP000003295"/>
    </source>
</evidence>
<accession>C4FC93</accession>